<dbReference type="AlphaFoldDB" id="A0A8H6Z710"/>
<evidence type="ECO:0000256" key="1">
    <source>
        <dbReference type="SAM" id="MobiDB-lite"/>
    </source>
</evidence>
<evidence type="ECO:0000313" key="3">
    <source>
        <dbReference type="Proteomes" id="UP000623467"/>
    </source>
</evidence>
<feature type="compositionally biased region" description="Low complexity" evidence="1">
    <location>
        <begin position="111"/>
        <end position="147"/>
    </location>
</feature>
<accession>A0A8H6Z710</accession>
<reference evidence="2" key="1">
    <citation type="submission" date="2020-05" db="EMBL/GenBank/DDBJ databases">
        <title>Mycena genomes resolve the evolution of fungal bioluminescence.</title>
        <authorList>
            <person name="Tsai I.J."/>
        </authorList>
    </citation>
    <scope>NUCLEOTIDE SEQUENCE</scope>
    <source>
        <strain evidence="2">160909Yilan</strain>
    </source>
</reference>
<proteinExistence type="predicted"/>
<evidence type="ECO:0000313" key="2">
    <source>
        <dbReference type="EMBL" id="KAF7373493.1"/>
    </source>
</evidence>
<feature type="region of interest" description="Disordered" evidence="1">
    <location>
        <begin position="106"/>
        <end position="174"/>
    </location>
</feature>
<feature type="region of interest" description="Disordered" evidence="1">
    <location>
        <begin position="228"/>
        <end position="247"/>
    </location>
</feature>
<dbReference type="OrthoDB" id="57709at2759"/>
<dbReference type="Proteomes" id="UP000623467">
    <property type="component" value="Unassembled WGS sequence"/>
</dbReference>
<dbReference type="EMBL" id="JACAZH010000003">
    <property type="protein sequence ID" value="KAF7373493.1"/>
    <property type="molecule type" value="Genomic_DNA"/>
</dbReference>
<keyword evidence="3" id="KW-1185">Reference proteome</keyword>
<feature type="compositionally biased region" description="Acidic residues" evidence="1">
    <location>
        <begin position="162"/>
        <end position="171"/>
    </location>
</feature>
<organism evidence="2 3">
    <name type="scientific">Mycena sanguinolenta</name>
    <dbReference type="NCBI Taxonomy" id="230812"/>
    <lineage>
        <taxon>Eukaryota</taxon>
        <taxon>Fungi</taxon>
        <taxon>Dikarya</taxon>
        <taxon>Basidiomycota</taxon>
        <taxon>Agaricomycotina</taxon>
        <taxon>Agaricomycetes</taxon>
        <taxon>Agaricomycetidae</taxon>
        <taxon>Agaricales</taxon>
        <taxon>Marasmiineae</taxon>
        <taxon>Mycenaceae</taxon>
        <taxon>Mycena</taxon>
    </lineage>
</organism>
<name>A0A8H6Z710_9AGAR</name>
<comment type="caution">
    <text evidence="2">The sequence shown here is derived from an EMBL/GenBank/DDBJ whole genome shotgun (WGS) entry which is preliminary data.</text>
</comment>
<gene>
    <name evidence="2" type="ORF">MSAN_00559200</name>
</gene>
<sequence>MPSPQKSEYDVGEDATLHKAKQKFLEHLEKVDTSEGLTNDLVLKFRLTPEVEAALNAFVANHGCFMESRILSREEQDKIDKRQKNCAQYTWFQVPPEAQEKYLKSRNISVTPSKKATPRKAAPPAKTTSASKKTPSVKVEKAASSSAKHPRKTANQRKETPESEEQEDDAALETGDVVSIPIGKYDDLCGRLASAMLLLPTVDPARGAECRDMLLEVAHEMRQLRPLKRALHDDDAGKGGSAKKRRT</sequence>
<protein>
    <submittedName>
        <fullName evidence="2">Uncharacterized protein</fullName>
    </submittedName>
</protein>